<proteinExistence type="predicted"/>
<protein>
    <submittedName>
        <fullName evidence="1">Uncharacterized protein</fullName>
    </submittedName>
</protein>
<accession>A0ACC0WBN5</accession>
<organism evidence="1 2">
    <name type="scientific">Peronosclerospora sorghi</name>
    <dbReference type="NCBI Taxonomy" id="230839"/>
    <lineage>
        <taxon>Eukaryota</taxon>
        <taxon>Sar</taxon>
        <taxon>Stramenopiles</taxon>
        <taxon>Oomycota</taxon>
        <taxon>Peronosporomycetes</taxon>
        <taxon>Peronosporales</taxon>
        <taxon>Peronosporaceae</taxon>
        <taxon>Peronosclerospora</taxon>
    </lineage>
</organism>
<reference evidence="1 2" key="1">
    <citation type="journal article" date="2022" name="bioRxiv">
        <title>The genome of the oomycete Peronosclerospora sorghi, a cosmopolitan pathogen of maize and sorghum, is inflated with dispersed pseudogenes.</title>
        <authorList>
            <person name="Fletcher K."/>
            <person name="Martin F."/>
            <person name="Isakeit T."/>
            <person name="Cavanaugh K."/>
            <person name="Magill C."/>
            <person name="Michelmore R."/>
        </authorList>
    </citation>
    <scope>NUCLEOTIDE SEQUENCE [LARGE SCALE GENOMIC DNA]</scope>
    <source>
        <strain evidence="1">P6</strain>
    </source>
</reference>
<sequence>MSSNPTEDERTQVLNAYKAKVMEHREMESRVKNMRENVKTLVTEFNKTEEDLKALQSVGQIIGEVLRQLDEDRFIVKASSGPRYVVGCRAKVDKSKLKSGTRVALDMTTLTIMRYLPREVDPTVYHMLNEDAGKVSFSSIGGLNDQIRELREVIELPLTNPELFLRVGIKPPKGVLLYGPPGTGKTLLARALACNINATFLKVVASAIVDKYIGESARVIREMFGYARDHQPCVIFMDEIDAIGGSRYSEGTSADREIQRTLMELLNQLDGFDALGQVKMVMATNRPDILDPALLRPGRLDRKIEIPLPNEASRMDILKIHSGPITKKGEIDYESIVKLTDGFNGADMRNVCTEAGMFAIRADREYVVEEDFMKAARKLAETKKLESKMDYSKV</sequence>
<gene>
    <name evidence="1" type="ORF">PsorP6_008404</name>
</gene>
<dbReference type="Proteomes" id="UP001163321">
    <property type="component" value="Chromosome 3"/>
</dbReference>
<evidence type="ECO:0000313" key="2">
    <source>
        <dbReference type="Proteomes" id="UP001163321"/>
    </source>
</evidence>
<comment type="caution">
    <text evidence="1">The sequence shown here is derived from an EMBL/GenBank/DDBJ whole genome shotgun (WGS) entry which is preliminary data.</text>
</comment>
<keyword evidence="2" id="KW-1185">Reference proteome</keyword>
<evidence type="ECO:0000313" key="1">
    <source>
        <dbReference type="EMBL" id="KAI9915977.1"/>
    </source>
</evidence>
<dbReference type="EMBL" id="CM047582">
    <property type="protein sequence ID" value="KAI9915977.1"/>
    <property type="molecule type" value="Genomic_DNA"/>
</dbReference>
<name>A0ACC0WBN5_9STRA</name>